<proteinExistence type="predicted"/>
<organism evidence="1 2">
    <name type="scientific">Achromobacter kerstersii</name>
    <dbReference type="NCBI Taxonomy" id="1353890"/>
    <lineage>
        <taxon>Bacteria</taxon>
        <taxon>Pseudomonadati</taxon>
        <taxon>Pseudomonadota</taxon>
        <taxon>Betaproteobacteria</taxon>
        <taxon>Burkholderiales</taxon>
        <taxon>Alcaligenaceae</taxon>
        <taxon>Achromobacter</taxon>
    </lineage>
</organism>
<reference evidence="1 2" key="1">
    <citation type="submission" date="2020-04" db="EMBL/GenBank/DDBJ databases">
        <authorList>
            <person name="De Canck E."/>
        </authorList>
    </citation>
    <scope>NUCLEOTIDE SEQUENCE [LARGE SCALE GENOMIC DNA]</scope>
    <source>
        <strain evidence="1 2">LMG 3441</strain>
    </source>
</reference>
<protein>
    <submittedName>
        <fullName evidence="1">Uncharacterized protein</fullName>
    </submittedName>
</protein>
<dbReference type="AlphaFoldDB" id="A0A6S6Z9N3"/>
<dbReference type="EMBL" id="CADIJQ010000001">
    <property type="protein sequence ID" value="CAB3662656.1"/>
    <property type="molecule type" value="Genomic_DNA"/>
</dbReference>
<evidence type="ECO:0000313" key="1">
    <source>
        <dbReference type="EMBL" id="CAB3662656.1"/>
    </source>
</evidence>
<gene>
    <name evidence="1" type="ORF">LMG3441_00642</name>
</gene>
<keyword evidence="2" id="KW-1185">Reference proteome</keyword>
<accession>A0A6S6Z9N3</accession>
<name>A0A6S6Z9N3_9BURK</name>
<sequence length="46" mass="5543">MKECIRPLMEARTILAWHYTRRIDRETHTLRQDGTYPATLDNILSR</sequence>
<evidence type="ECO:0000313" key="2">
    <source>
        <dbReference type="Proteomes" id="UP000494269"/>
    </source>
</evidence>
<dbReference type="Proteomes" id="UP000494269">
    <property type="component" value="Unassembled WGS sequence"/>
</dbReference>